<protein>
    <submittedName>
        <fullName evidence="2">Uncharacterized protein</fullName>
    </submittedName>
</protein>
<comment type="caution">
    <text evidence="2">The sequence shown here is derived from an EMBL/GenBank/DDBJ whole genome shotgun (WGS) entry which is preliminary data.</text>
</comment>
<organism evidence="2 3">
    <name type="scientific">Pseudopithomyces chartarum</name>
    <dbReference type="NCBI Taxonomy" id="1892770"/>
    <lineage>
        <taxon>Eukaryota</taxon>
        <taxon>Fungi</taxon>
        <taxon>Dikarya</taxon>
        <taxon>Ascomycota</taxon>
        <taxon>Pezizomycotina</taxon>
        <taxon>Dothideomycetes</taxon>
        <taxon>Pleosporomycetidae</taxon>
        <taxon>Pleosporales</taxon>
        <taxon>Massarineae</taxon>
        <taxon>Didymosphaeriaceae</taxon>
        <taxon>Pseudopithomyces</taxon>
    </lineage>
</organism>
<proteinExistence type="predicted"/>
<reference evidence="2 3" key="1">
    <citation type="submission" date="2021-02" db="EMBL/GenBank/DDBJ databases">
        <title>Genome assembly of Pseudopithomyces chartarum.</title>
        <authorList>
            <person name="Jauregui R."/>
            <person name="Singh J."/>
            <person name="Voisey C."/>
        </authorList>
    </citation>
    <scope>NUCLEOTIDE SEQUENCE [LARGE SCALE GENOMIC DNA]</scope>
    <source>
        <strain evidence="2 3">AGR01</strain>
    </source>
</reference>
<accession>A0AAN6LRY6</accession>
<evidence type="ECO:0000256" key="1">
    <source>
        <dbReference type="SAM" id="MobiDB-lite"/>
    </source>
</evidence>
<dbReference type="EMBL" id="WVTA01000011">
    <property type="protein sequence ID" value="KAK3203454.1"/>
    <property type="molecule type" value="Genomic_DNA"/>
</dbReference>
<dbReference type="AlphaFoldDB" id="A0AAN6LRY6"/>
<name>A0AAN6LRY6_9PLEO</name>
<gene>
    <name evidence="2" type="ORF">GRF29_112g1374998</name>
</gene>
<feature type="compositionally biased region" description="Pro residues" evidence="1">
    <location>
        <begin position="1"/>
        <end position="11"/>
    </location>
</feature>
<evidence type="ECO:0000313" key="2">
    <source>
        <dbReference type="EMBL" id="KAK3203454.1"/>
    </source>
</evidence>
<evidence type="ECO:0000313" key="3">
    <source>
        <dbReference type="Proteomes" id="UP001280581"/>
    </source>
</evidence>
<feature type="region of interest" description="Disordered" evidence="1">
    <location>
        <begin position="1"/>
        <end position="130"/>
    </location>
</feature>
<feature type="compositionally biased region" description="Polar residues" evidence="1">
    <location>
        <begin position="28"/>
        <end position="37"/>
    </location>
</feature>
<keyword evidence="3" id="KW-1185">Reference proteome</keyword>
<sequence>MTSPPTTPQPPHTYTLPGVSHHPDYDITSISPSSHFQRTPRGDRLAPLSRLNSFRGRALASTTSSPEPTSPPPNLHLGAFDFEKEDTPEAAKTPRTYTVSHDTSCDFPTPETRPGSIPPLYPSRSAPTPD</sequence>
<dbReference type="Proteomes" id="UP001280581">
    <property type="component" value="Unassembled WGS sequence"/>
</dbReference>